<evidence type="ECO:0000256" key="1">
    <source>
        <dbReference type="ARBA" id="ARBA00022857"/>
    </source>
</evidence>
<protein>
    <submittedName>
        <fullName evidence="4">Zinc-binding dehydrogenase</fullName>
    </submittedName>
</protein>
<dbReference type="InterPro" id="IPR011032">
    <property type="entry name" value="GroES-like_sf"/>
</dbReference>
<evidence type="ECO:0000313" key="4">
    <source>
        <dbReference type="EMBL" id="NKG19767.1"/>
    </source>
</evidence>
<comment type="caution">
    <text evidence="4">The sequence shown here is derived from an EMBL/GenBank/DDBJ whole genome shotgun (WGS) entry which is preliminary data.</text>
</comment>
<dbReference type="InterPro" id="IPR020843">
    <property type="entry name" value="ER"/>
</dbReference>
<dbReference type="EMBL" id="JAAWVT010000001">
    <property type="protein sequence ID" value="NKG19767.1"/>
    <property type="molecule type" value="Genomic_DNA"/>
</dbReference>
<keyword evidence="1" id="KW-0521">NADP</keyword>
<accession>A0ABX1G0K4</accession>
<dbReference type="InterPro" id="IPR013154">
    <property type="entry name" value="ADH-like_N"/>
</dbReference>
<evidence type="ECO:0000256" key="2">
    <source>
        <dbReference type="ARBA" id="ARBA00023002"/>
    </source>
</evidence>
<reference evidence="4 5" key="1">
    <citation type="submission" date="2020-04" db="EMBL/GenBank/DDBJ databases">
        <title>Paeniglutamicibacter sp. ANT13_2, a novel actinomycete isolated from sediment in Antarctica.</title>
        <authorList>
            <person name="Sakdapetsiri C."/>
            <person name="Pinyakong O."/>
        </authorList>
    </citation>
    <scope>NUCLEOTIDE SEQUENCE [LARGE SCALE GENOMIC DNA]</scope>
    <source>
        <strain evidence="4 5">ANT13_2</strain>
    </source>
</reference>
<sequence length="288" mass="29293">MLVRTRAVALNNADLDRSGAERIAGYEFAGEVIDAGADLDPSLIGTRVAGTAPAAFAQYVSVHHRHVITLPDALSFEDAASLPTALLTESGALSVAGIGPGDSVLITAASSGIGLIGVQLARLRGVTPVIATTRSAHKRELLEQLGADIVINTLEQDVVSTVLAVTNGRGATAVLDHVGADMIAATIPATSNGGKVISVGRLSGSMATVDLFALARHRVTLHAVSYGFTPPEVIGDLLGDLASQVLPALATGRFTAVVDSVVPLASAAAALERLGSGQAMGKIVLRMV</sequence>
<dbReference type="Gene3D" id="3.90.180.10">
    <property type="entry name" value="Medium-chain alcohol dehydrogenases, catalytic domain"/>
    <property type="match status" value="1"/>
</dbReference>
<dbReference type="Pfam" id="PF00107">
    <property type="entry name" value="ADH_zinc_N"/>
    <property type="match status" value="1"/>
</dbReference>
<name>A0ABX1G0K4_9MICC</name>
<dbReference type="Pfam" id="PF08240">
    <property type="entry name" value="ADH_N"/>
    <property type="match status" value="1"/>
</dbReference>
<feature type="domain" description="Enoyl reductase (ER)" evidence="3">
    <location>
        <begin position="1"/>
        <end position="285"/>
    </location>
</feature>
<proteinExistence type="predicted"/>
<organism evidence="4 5">
    <name type="scientific">Paeniglutamicibacter terrestris</name>
    <dbReference type="NCBI Taxonomy" id="2723403"/>
    <lineage>
        <taxon>Bacteria</taxon>
        <taxon>Bacillati</taxon>
        <taxon>Actinomycetota</taxon>
        <taxon>Actinomycetes</taxon>
        <taxon>Micrococcales</taxon>
        <taxon>Micrococcaceae</taxon>
        <taxon>Paeniglutamicibacter</taxon>
    </lineage>
</organism>
<dbReference type="InterPro" id="IPR036291">
    <property type="entry name" value="NAD(P)-bd_dom_sf"/>
</dbReference>
<keyword evidence="2" id="KW-0560">Oxidoreductase</keyword>
<dbReference type="Proteomes" id="UP000746595">
    <property type="component" value="Unassembled WGS sequence"/>
</dbReference>
<dbReference type="Gene3D" id="3.40.50.720">
    <property type="entry name" value="NAD(P)-binding Rossmann-like Domain"/>
    <property type="match status" value="1"/>
</dbReference>
<dbReference type="PANTHER" id="PTHR48106">
    <property type="entry name" value="QUINONE OXIDOREDUCTASE PIG3-RELATED"/>
    <property type="match status" value="1"/>
</dbReference>
<keyword evidence="5" id="KW-1185">Reference proteome</keyword>
<evidence type="ECO:0000259" key="3">
    <source>
        <dbReference type="SMART" id="SM00829"/>
    </source>
</evidence>
<dbReference type="SMART" id="SM00829">
    <property type="entry name" value="PKS_ER"/>
    <property type="match status" value="1"/>
</dbReference>
<dbReference type="SUPFAM" id="SSF51735">
    <property type="entry name" value="NAD(P)-binding Rossmann-fold domains"/>
    <property type="match status" value="1"/>
</dbReference>
<dbReference type="SUPFAM" id="SSF50129">
    <property type="entry name" value="GroES-like"/>
    <property type="match status" value="1"/>
</dbReference>
<gene>
    <name evidence="4" type="ORF">HED64_03455</name>
</gene>
<dbReference type="InterPro" id="IPR013149">
    <property type="entry name" value="ADH-like_C"/>
</dbReference>
<dbReference type="PANTHER" id="PTHR48106:SF18">
    <property type="entry name" value="QUINONE OXIDOREDUCTASE PIG3"/>
    <property type="match status" value="1"/>
</dbReference>
<evidence type="ECO:0000313" key="5">
    <source>
        <dbReference type="Proteomes" id="UP000746595"/>
    </source>
</evidence>